<comment type="caution">
    <text evidence="1">The sequence shown here is derived from an EMBL/GenBank/DDBJ whole genome shotgun (WGS) entry which is preliminary data.</text>
</comment>
<dbReference type="Proteomes" id="UP001153332">
    <property type="component" value="Unassembled WGS sequence"/>
</dbReference>
<keyword evidence="2" id="KW-1185">Reference proteome</keyword>
<sequence>MANQEPGEEEPLNSQCSDPIAIVGMGCRWPGGVNSPSQLWDLLKDERDGWVEFDSSRINLDGFYHPNGQRPGSMYTKGAHLLQEDPRNFNHAFFGISATEAMSMDPSQRKLLEVIYEAFENAGEPWQKFSGSRTGVFVGNFNNEHQVMQFRDPDHPLPYVVTGGGATILSNRINYVFNLRGPRSHTFDAAADGYSRAEGFGALYIKKLSDAVANGDPIRAVVRGTAYNANGKTGGISHPDADGQEAVIRQAYKAAGNLPLSSTGYFECHGTGTPVGDPIEVSALGRVFASVRQDDPMLIGSIKPNLGHSEPASALAQIMKAILAMDHRMIPATIGIETLNPAIDFEKARAKVVTEMTPWPSNRLLRVSINSFGYGGANAHCILDHPSEVLPGYQLRGLSIYAANGVNGSLSATQNGTNGYTNGKNHNKTNGVHPQGPSIPVEFLQTTQGGTRPYFLVPVSAHDEPALRKSVTMLSETFLKYKLSDLLYTLGARKSTFPHRAFVVQQKEDLKHGLQMESMTIGKAPISPVQRICLVFTGQGAQWPEMGAQLIQEYSAFKKTIRYLDHVLGQLHEKPSWTIEEVLQEPPPRSRVHQPEFSQTVCTALQIALISLLEQWGIHLTAAVGHSSGEIAAAYATGRLRASEAIVVAYFRGQAVSANRKDGLMVAVGLGLEQVEPFIDGFQGHLKVAAVNSPDSTTVSGDSEAIHELAANLTTQNVFNRILKTGNNAYHSHHMLSLGSSYEERTARGLSDITTLTEREKSRPLLSWVSSVRPQEEIRTTSPKYWRQNLESPVLFHDAIVKLAKDVPIDLMIEVGPHPALAGPLKQTRSQLEKHGVRLPTCLESLRRNEHDVVSMLNLAGRLFINNANINLVAVNATEKIRDEKLQLCHGNFCVDMPRYNYTYPETPVYFENRANKEFRTRKYPHHDLLGTRQPGGSKAHPSWRNVLRIKDLPWLNDHQLIPHAVLPAAAYIAMAIEASRQIHGETADTNTSVIESYKLRNVAINSTMRLEDNTYGVETVLNMEKLALTNANAKSEWYKFSIGSMPRNGEIWTEHCSGQIRVETRSTSFDQDMRLLEGDPRSRSLDISRWYEKFQEMGLGYGTTFQCLSKLQAHRDSFHAVADVALDTTDGTLEGGESEYALHPASLDSCLQLALIAFHAGQVENAKTAFVPILMSSISVWVPQSPERSGRAVASGNLLGLRSGYAQVQLRTLPGDPLLEIQELKCVMYDGSPRSEDAYRFVREPYWRNVSRIDIDTLASDIAQTLSPPKALPNSRMDKVDCLCEQVLVDLQRGAVGNGDEKHANDHNAFYRWICTRNNSSRIGDTKFVLSLTAVELTAVNACGNLQKAIATGFAELSDIPEVRFIKKIYDNIDKIMSGETNSIKTVLESNLLEEFFASGVTVSGAHAQLRYLVDIQAHKNPQMRILEIGGKTGSATAAVLDTLGSKTTFKRFQEYVFTDPAQLFVIEAQTKFNGHSGVSFHTLEIEQDLEAQGFQLGSFDLVILSGGVGQMVNLDIALKNIHALLNPGGALLLIEPKRHRLTQELLSRSLAGNWEHVYRTLTIPEWHQLLTDNGFSGTKTVIDDYAGEEAMSMVILTTVPTIPSLELQGAEQQQDVYVVYRDYPPPLATYIGKTLKTQSFRCIYKSLFSHAEIPLGSLVIALADIENSTLLHRGEDYFTAIQAVVEKAATLMWVAANGTATNSCESAIMKGALRTISIENMQLNVAFIDVYADYLSSFPRTAELISYKFRELHSAGAAGAIDRDCVLRGGSLHIERLLPDAPLNSEFRQRNRYEEDVQECIMETQGPLKVSYKHPGLLSSLYFEPDSAFSESLKPGWVQIKTEAIGLNMKDLAIATAKFDSDYLSHEAAGVVCQVGPGVTSFKEGDRVYGLILGRMGNFLRTPASLISTIPAGESSVSAASMPVSCLTAIYSLQHLARLQKGESVLILSAAGSLGIAAIRLAQHIGAEIYVTVGTDDKRDFLVDTFGIPTSHIFQSRNRSCVDDIMRETDGRGIDVILCSANGDLMHELWRCIAPFGRFIDVGRTDVLGAGQLGLEVFKRNATFSSFDMTVVLDKRPSIIQELMTELQSLWENGVLGPIDRITSFEAAEIAPAMVFMSKGQHIGKVVVDYTSSTKPINVLRMPKRVTFDSEAVYVLVGCLGGLGRSLATWMIGRGAKHLALLSRSGAETPQAVLFVEEALAMGADPQVFSCDVTDYESLLSTMALIRGKFPVKGVIHAAMVEGDALFDQLTYSQLQNVLAPKVAGTRNLHEATRGDALDFFLMTSSIVGVIGTPTQSAYAAANTFQDEFARMRLSQGLPATSVDLGLILEIGFVSDSLKFQRMLQRVATYGHSETEFLQLIEGALSQSSLSSARSSPLSQIDSAASGQVLVGFEPARFIPYVDSGRTADLIWYKNARFQAVVQAINDRAGTHSPSTGNTTGGSSSLSKRLQAAESPREKAGIAQEAIIAHLAKLLGVAPDDIDPQRAMAHYGLDSLVAAELRNWLIKTFGVEVTALQLLSQTTKAANLAEMAIGESVGQGGNSKGPNGA</sequence>
<gene>
    <name evidence="1" type="ORF">O1611_g1135</name>
</gene>
<evidence type="ECO:0000313" key="1">
    <source>
        <dbReference type="EMBL" id="KAJ8132485.1"/>
    </source>
</evidence>
<name>A0ACC2JY99_9PEZI</name>
<proteinExistence type="predicted"/>
<reference evidence="1" key="1">
    <citation type="submission" date="2022-12" db="EMBL/GenBank/DDBJ databases">
        <title>Genome Sequence of Lasiodiplodia mahajangana.</title>
        <authorList>
            <person name="Buettner E."/>
        </authorList>
    </citation>
    <scope>NUCLEOTIDE SEQUENCE</scope>
    <source>
        <strain evidence="1">VT137</strain>
    </source>
</reference>
<dbReference type="EMBL" id="JAPUUL010000122">
    <property type="protein sequence ID" value="KAJ8132485.1"/>
    <property type="molecule type" value="Genomic_DNA"/>
</dbReference>
<organism evidence="1 2">
    <name type="scientific">Lasiodiplodia mahajangana</name>
    <dbReference type="NCBI Taxonomy" id="1108764"/>
    <lineage>
        <taxon>Eukaryota</taxon>
        <taxon>Fungi</taxon>
        <taxon>Dikarya</taxon>
        <taxon>Ascomycota</taxon>
        <taxon>Pezizomycotina</taxon>
        <taxon>Dothideomycetes</taxon>
        <taxon>Dothideomycetes incertae sedis</taxon>
        <taxon>Botryosphaeriales</taxon>
        <taxon>Botryosphaeriaceae</taxon>
        <taxon>Lasiodiplodia</taxon>
    </lineage>
</organism>
<accession>A0ACC2JY99</accession>
<protein>
    <submittedName>
        <fullName evidence="1">Uncharacterized protein</fullName>
    </submittedName>
</protein>
<evidence type="ECO:0000313" key="2">
    <source>
        <dbReference type="Proteomes" id="UP001153332"/>
    </source>
</evidence>